<organism evidence="2 3">
    <name type="scientific">Rhizobium paknamense</name>
    <dbReference type="NCBI Taxonomy" id="1206817"/>
    <lineage>
        <taxon>Bacteria</taxon>
        <taxon>Pseudomonadati</taxon>
        <taxon>Pseudomonadota</taxon>
        <taxon>Alphaproteobacteria</taxon>
        <taxon>Hyphomicrobiales</taxon>
        <taxon>Rhizobiaceae</taxon>
        <taxon>Rhizobium/Agrobacterium group</taxon>
        <taxon>Rhizobium</taxon>
    </lineage>
</organism>
<keyword evidence="1" id="KW-0472">Membrane</keyword>
<proteinExistence type="predicted"/>
<evidence type="ECO:0000313" key="2">
    <source>
        <dbReference type="EMBL" id="MDQ0454618.1"/>
    </source>
</evidence>
<sequence>MGKRNNKLQKKAGSMAVWCISDGDVTKTSMETHFNFWRIAGDRDFKGRDNHPPRDFLEIGLLVTNPKPLRQICVYLPVKVEIDSIQDAGAQLDQTSVAQGIFNEKLQCATTPPPARIELKNSENLFCRVHKFIKQDDRLDPSHLFLEKLPEGTLLSIKKAAIESVSHEIKANERIYFRLRIYLPTGEANSFIQVLRPIDRNFQSGFEEIEYIDFRFNEIRTLPPQIENRIRSDEKDNKVKISLLAFLTALPVHSELAASSIQWHKNRLLEHDPWDNYVPSGIPGGMVVYHWKKEGGNGHGVTDFSSFVKLHTRRSGRKILVTYLAIAFFFGLLGNLAAAAVQEWL</sequence>
<evidence type="ECO:0000256" key="1">
    <source>
        <dbReference type="SAM" id="Phobius"/>
    </source>
</evidence>
<gene>
    <name evidence="2" type="ORF">QO005_000945</name>
</gene>
<dbReference type="Proteomes" id="UP001235269">
    <property type="component" value="Unassembled WGS sequence"/>
</dbReference>
<keyword evidence="1" id="KW-1133">Transmembrane helix</keyword>
<feature type="transmembrane region" description="Helical" evidence="1">
    <location>
        <begin position="319"/>
        <end position="341"/>
    </location>
</feature>
<accession>A0ABU0I8Q8</accession>
<protein>
    <submittedName>
        <fullName evidence="2">Uncharacterized protein</fullName>
    </submittedName>
</protein>
<dbReference type="EMBL" id="JAUSWH010000002">
    <property type="protein sequence ID" value="MDQ0454618.1"/>
    <property type="molecule type" value="Genomic_DNA"/>
</dbReference>
<keyword evidence="1" id="KW-0812">Transmembrane</keyword>
<reference evidence="2 3" key="1">
    <citation type="submission" date="2023-07" db="EMBL/GenBank/DDBJ databases">
        <title>Genomic Encyclopedia of Type Strains, Phase IV (KMG-IV): sequencing the most valuable type-strain genomes for metagenomic binning, comparative biology and taxonomic classification.</title>
        <authorList>
            <person name="Goeker M."/>
        </authorList>
    </citation>
    <scope>NUCLEOTIDE SEQUENCE [LARGE SCALE GENOMIC DNA]</scope>
    <source>
        <strain evidence="2 3">DSM 100301</strain>
    </source>
</reference>
<dbReference type="RefSeq" id="WP_307156823.1">
    <property type="nucleotide sequence ID" value="NZ_JAUSWH010000002.1"/>
</dbReference>
<comment type="caution">
    <text evidence="2">The sequence shown here is derived from an EMBL/GenBank/DDBJ whole genome shotgun (WGS) entry which is preliminary data.</text>
</comment>
<evidence type="ECO:0000313" key="3">
    <source>
        <dbReference type="Proteomes" id="UP001235269"/>
    </source>
</evidence>
<keyword evidence="3" id="KW-1185">Reference proteome</keyword>
<name>A0ABU0I8Q8_9HYPH</name>